<dbReference type="EMBL" id="ABYQ02000010">
    <property type="protein sequence ID" value="EFQ80597.1"/>
    <property type="molecule type" value="Genomic_DNA"/>
</dbReference>
<gene>
    <name evidence="1" type="ORF">HMPREF0305_11239</name>
</gene>
<proteinExistence type="predicted"/>
<dbReference type="HOGENOM" id="CLU_3151820_0_0_11"/>
<organism evidence="1 2">
    <name type="scientific">Corynebacterium pseudogenitalium ATCC 33035</name>
    <dbReference type="NCBI Taxonomy" id="525264"/>
    <lineage>
        <taxon>Bacteria</taxon>
        <taxon>Bacillati</taxon>
        <taxon>Actinomycetota</taxon>
        <taxon>Actinomycetes</taxon>
        <taxon>Mycobacteriales</taxon>
        <taxon>Corynebacteriaceae</taxon>
        <taxon>Corynebacterium</taxon>
    </lineage>
</organism>
<keyword evidence="2" id="KW-1185">Reference proteome</keyword>
<accession>E2S3Y7</accession>
<dbReference type="Proteomes" id="UP000003020">
    <property type="component" value="Unassembled WGS sequence"/>
</dbReference>
<name>E2S3Y7_9CORY</name>
<protein>
    <submittedName>
        <fullName evidence="1">Uncharacterized protein</fullName>
    </submittedName>
</protein>
<evidence type="ECO:0000313" key="2">
    <source>
        <dbReference type="Proteomes" id="UP000003020"/>
    </source>
</evidence>
<comment type="caution">
    <text evidence="1">The sequence shown here is derived from an EMBL/GenBank/DDBJ whole genome shotgun (WGS) entry which is preliminary data.</text>
</comment>
<evidence type="ECO:0000313" key="1">
    <source>
        <dbReference type="EMBL" id="EFQ80597.1"/>
    </source>
</evidence>
<sequence length="48" mass="5546">MQVNATFYIYSIPTQFSARAYVDTSSEPIVSHKKTVIFSSHHRELTEK</sequence>
<dbReference type="AlphaFoldDB" id="E2S3Y7"/>
<reference evidence="1 2" key="1">
    <citation type="submission" date="2010-08" db="EMBL/GenBank/DDBJ databases">
        <authorList>
            <person name="Muzny D."/>
            <person name="Qin X."/>
            <person name="Buhay C."/>
            <person name="Dugan-Rocha S."/>
            <person name="Ding Y."/>
            <person name="Chen G."/>
            <person name="Hawes A."/>
            <person name="Holder M."/>
            <person name="Jhangiani S."/>
            <person name="Johnson A."/>
            <person name="Khan Z."/>
            <person name="Li Z."/>
            <person name="Liu W."/>
            <person name="Liu X."/>
            <person name="Perez L."/>
            <person name="Shen H."/>
            <person name="Wang Q."/>
            <person name="Watt J."/>
            <person name="Xi L."/>
            <person name="Xin Y."/>
            <person name="Zhou J."/>
            <person name="Deng J."/>
            <person name="Jiang H."/>
            <person name="Liu Y."/>
            <person name="Qu J."/>
            <person name="Song X.-Z."/>
            <person name="Zhang L."/>
            <person name="Villasana D."/>
            <person name="Johnson A."/>
            <person name="Liu J."/>
            <person name="Liyanage D."/>
            <person name="Lorensuhewa L."/>
            <person name="Robinson T."/>
            <person name="Song A."/>
            <person name="Song B.-B."/>
            <person name="Dinh H."/>
            <person name="Thornton R."/>
            <person name="Coyle M."/>
            <person name="Francisco L."/>
            <person name="Jackson L."/>
            <person name="Javaid M."/>
            <person name="Korchina V."/>
            <person name="Kovar C."/>
            <person name="Mata R."/>
            <person name="Mathew T."/>
            <person name="Ngo R."/>
            <person name="Nguyen L."/>
            <person name="Nguyen N."/>
            <person name="Okwuonu G."/>
            <person name="Ongeri F."/>
            <person name="Pham C."/>
            <person name="Simmons D."/>
            <person name="Wilczek-Boney K."/>
            <person name="Hale W."/>
            <person name="Jakkamsetti A."/>
            <person name="Pham P."/>
            <person name="Ruth R."/>
            <person name="San Lucas F."/>
            <person name="Warren J."/>
            <person name="Zhang J."/>
            <person name="Zhao Z."/>
            <person name="Zhou C."/>
            <person name="Zhu D."/>
            <person name="Lee S."/>
            <person name="Bess C."/>
            <person name="Blankenburg K."/>
            <person name="Forbes L."/>
            <person name="Fu Q."/>
            <person name="Gubbala S."/>
            <person name="Hirani K."/>
            <person name="Jayaseelan J.C."/>
            <person name="Lara F."/>
            <person name="Munidasa M."/>
            <person name="Palculict T."/>
            <person name="Patil S."/>
            <person name="Pu L.-L."/>
            <person name="Saada N."/>
            <person name="Tang L."/>
            <person name="Weissenberger G."/>
            <person name="Zhu Y."/>
            <person name="Hemphill L."/>
            <person name="Shang Y."/>
            <person name="Youmans B."/>
            <person name="Ayvaz T."/>
            <person name="Ross M."/>
            <person name="Santibanez J."/>
            <person name="Aqrawi P."/>
            <person name="Gross S."/>
            <person name="Joshi V."/>
            <person name="Fowler G."/>
            <person name="Nazareth L."/>
            <person name="Reid J."/>
            <person name="Worley K."/>
            <person name="Petrosino J."/>
            <person name="Highlander S."/>
            <person name="Gibbs R."/>
        </authorList>
    </citation>
    <scope>NUCLEOTIDE SEQUENCE [LARGE SCALE GENOMIC DNA]</scope>
    <source>
        <strain evidence="1 2">ATCC 33035</strain>
    </source>
</reference>